<dbReference type="EMBL" id="LAVV01008328">
    <property type="protein sequence ID" value="KNZ53099.1"/>
    <property type="molecule type" value="Genomic_DNA"/>
</dbReference>
<dbReference type="STRING" id="27349.A0A0L6UX65"/>
<dbReference type="Proteomes" id="UP000037035">
    <property type="component" value="Unassembled WGS sequence"/>
</dbReference>
<name>A0A0L6UX65_9BASI</name>
<dbReference type="OrthoDB" id="2506088at2759"/>
<accession>A0A0L6UX65</accession>
<comment type="caution">
    <text evidence="1">The sequence shown here is derived from an EMBL/GenBank/DDBJ whole genome shotgun (WGS) entry which is preliminary data.</text>
</comment>
<dbReference type="PANTHER" id="PTHR31912">
    <property type="entry name" value="IP13529P"/>
    <property type="match status" value="1"/>
</dbReference>
<proteinExistence type="predicted"/>
<evidence type="ECO:0000313" key="2">
    <source>
        <dbReference type="Proteomes" id="UP000037035"/>
    </source>
</evidence>
<dbReference type="AlphaFoldDB" id="A0A0L6UX65"/>
<gene>
    <name evidence="1" type="ORF">VP01_3343g3</name>
</gene>
<dbReference type="PANTHER" id="PTHR31912:SF34">
    <property type="entry name" value="NOTOCHORD-RELATED PROTEIN"/>
    <property type="match status" value="1"/>
</dbReference>
<protein>
    <submittedName>
        <fullName evidence="1">Uncharacterized protein</fullName>
    </submittedName>
</protein>
<evidence type="ECO:0000313" key="1">
    <source>
        <dbReference type="EMBL" id="KNZ53099.1"/>
    </source>
</evidence>
<sequence>MTVDQNSWLADLLLWKGLKNCPRWQGPRNTSSKGHLKKKEEIDFMHQQMTKSKIDMNHQSYSNNLMNIDSTTRSSNGSSKESLIFCGMPLSSGVINFRSLKQCHVQSLLLPPWSTVRRQKYSLRSILNFEIREHESVLCKKAFTLSLENIIGVYVFLSKWFPFLLENSYAFNHLEFYPHDPRGKNIHALYQSQKWREELDPEHQVQMVAHEGIDFYIFEPVGLSTTIEYIVVPIYFYKYQETLTFRISLKVPVSLFAKIYSEIRTFSGDLYVQKCGHSLISSELQEQGKIICHVPITLYADETLGNTSKQWNNYGSYCMTMRPSKLAKAIAEELNKLTTLGCVAHDCSLKEDLPFMKMPLCFLADSPMAGEVTNTPHSGASNNPCRICHLRCPQGTVKCSLSYIKSLFGNLELPEPEGRPQLSNLPRRDRINFEIMGNHENRIYNPFLKLKAFDGCKETPVDILLVILLGLVKYLTREFMGKLKMASKFRQLNPNTWLLLTIALLKEFRIVFQAAFVYFPFMNNEKKDIWKSLCHLSRLPLLTVSYLDAGNKVFP</sequence>
<dbReference type="VEuPathDB" id="FungiDB:VP01_3343g3"/>
<keyword evidence="2" id="KW-1185">Reference proteome</keyword>
<reference evidence="1 2" key="1">
    <citation type="submission" date="2015-08" db="EMBL/GenBank/DDBJ databases">
        <title>Next Generation Sequencing and Analysis of the Genome of Puccinia sorghi L Schw, the Causal Agent of Maize Common Rust.</title>
        <authorList>
            <person name="Rochi L."/>
            <person name="Burguener G."/>
            <person name="Darino M."/>
            <person name="Turjanski A."/>
            <person name="Kreff E."/>
            <person name="Dieguez M.J."/>
            <person name="Sacco F."/>
        </authorList>
    </citation>
    <scope>NUCLEOTIDE SEQUENCE [LARGE SCALE GENOMIC DNA]</scope>
    <source>
        <strain evidence="1 2">RO10H11247</strain>
    </source>
</reference>
<organism evidence="1 2">
    <name type="scientific">Puccinia sorghi</name>
    <dbReference type="NCBI Taxonomy" id="27349"/>
    <lineage>
        <taxon>Eukaryota</taxon>
        <taxon>Fungi</taxon>
        <taxon>Dikarya</taxon>
        <taxon>Basidiomycota</taxon>
        <taxon>Pucciniomycotina</taxon>
        <taxon>Pucciniomycetes</taxon>
        <taxon>Pucciniales</taxon>
        <taxon>Pucciniaceae</taxon>
        <taxon>Puccinia</taxon>
    </lineage>
</organism>